<keyword evidence="12" id="KW-1185">Reference proteome</keyword>
<dbReference type="InterPro" id="IPR001650">
    <property type="entry name" value="Helicase_C-like"/>
</dbReference>
<proteinExistence type="inferred from homology"/>
<dbReference type="SMART" id="SM00487">
    <property type="entry name" value="DEXDc"/>
    <property type="match status" value="1"/>
</dbReference>
<dbReference type="PROSITE" id="PS51194">
    <property type="entry name" value="HELICASE_CTER"/>
    <property type="match status" value="1"/>
</dbReference>
<evidence type="ECO:0000313" key="11">
    <source>
        <dbReference type="EMBL" id="KAK8228985.1"/>
    </source>
</evidence>
<dbReference type="Pfam" id="PF00176">
    <property type="entry name" value="SNF2-rel_dom"/>
    <property type="match status" value="1"/>
</dbReference>
<dbReference type="EMBL" id="JBBWRZ010000009">
    <property type="protein sequence ID" value="KAK8228985.1"/>
    <property type="molecule type" value="Genomic_DNA"/>
</dbReference>
<sequence>MENLPPDATIEDVDTEIGFVRICLETMDPHADDFHEEHTKRQRELGELLAVRERKLIEPPRRPTTNNTPRSSIQTPMLTSTNAPSASRIPSSAFGHSLNGIPLRQYTDDQMNQNASGRIAPLPGSRSLGKHPRSEDHLSTRTPSAYNKSPRTGPASLSTNGFANSPSRPAPGRIPSTSATPNGSRHGRPDSYHGPPSVMSRMSSSHRPQNQPQNLSSYNQGPILPLPTPDPRSLQSQQRQQRDALLASVPREARAAAPGPLSSPRRHQQLPGFAQIARSASTPFSSRPVEVIELSSDSDSEPEVITRGRSSCTDQQKNSENNDKDKDAFMSRFANDGLGRYASDGSEYARYPAYPSNRHGLASSTPAGQSMYDRLSSSLDTFGRPLTNGLGGIHTPPHMPGAYPSDMDLWDRRQYYARQGASEEDIKGLLNNVRDAGDDLPKDQRPETPEALVHPLMEHQKIGLHWLKKMEISTTKGSILADDMGLGKTIQALALIVSRPSEEPAQKTTLIIAPVALMFQWELEIKTKIKDGSHALKVMIYHGQSKRKSFEQLSKFDIVLTSYGTVASEWSRKSDVARLEHDSDGNANPIYHETSLFGRQAKWYRIILDEAQNIKNKETKTSRAVHELRAKYRLCMTGTPMMNRVDELYPMFRFLRVPSYQEWSVFKNDIKTPVEGDGDRGIQKLRTVLKATLLRRTKESIIDGKPILSLPPKTIGLDHVDFDEDQRDFYRAIEHRTQLRFNRYLQEGTVGTQYTQILVLLLRLRQACCHPNLIKDFAEKIPTDLSNNDLSSFAEKLSPEVVRRIKEENGAFSCPICLDATANPAIFYPCGHTSCSECFSTLSGPSRAQPEEGGLKCPQCRGRINAKEITDYNAFKKVHQPEVDPNAELNDLLGPVPDEDADSEIDSDDEEDTENSASSKGKGRAKHKPTLAELRKDRNKNRKAKDRYFRRLAKKWVSSSKIDRTMELLREIRDKDATEKTLIFSQFTGLLDLLEFPLSREQMEYVRYDGSMSARDRNDAVRKFTTEANTKVMLVSLKAGNSGLNLVEGSQVIILDPFWNPYIEYQAIDRAHRIGQRRPVTVHRVLVPDTVEDRIMTLQKQKEELITAALDESQMKNVGRLNNRELRYLFGLGSR</sequence>
<evidence type="ECO:0000256" key="4">
    <source>
        <dbReference type="ARBA" id="ARBA00022806"/>
    </source>
</evidence>
<dbReference type="Pfam" id="PF00271">
    <property type="entry name" value="Helicase_C"/>
    <property type="match status" value="1"/>
</dbReference>
<feature type="domain" description="Helicase C-terminal" evidence="10">
    <location>
        <begin position="961"/>
        <end position="1122"/>
    </location>
</feature>
<protein>
    <submittedName>
        <fullName evidence="11">SNF2 family N-terminal domain-containing protein</fullName>
    </submittedName>
</protein>
<name>A0ABR1YGL6_9PEZI</name>
<dbReference type="Gene3D" id="3.30.40.10">
    <property type="entry name" value="Zinc/RING finger domain, C3HC4 (zinc finger)"/>
    <property type="match status" value="1"/>
</dbReference>
<dbReference type="InterPro" id="IPR000330">
    <property type="entry name" value="SNF2_N"/>
</dbReference>
<evidence type="ECO:0000256" key="3">
    <source>
        <dbReference type="ARBA" id="ARBA00022801"/>
    </source>
</evidence>
<dbReference type="PANTHER" id="PTHR45626:SF16">
    <property type="entry name" value="ATP-DEPENDENT HELICASE ULS1"/>
    <property type="match status" value="1"/>
</dbReference>
<dbReference type="InterPro" id="IPR001841">
    <property type="entry name" value="Znf_RING"/>
</dbReference>
<evidence type="ECO:0000256" key="1">
    <source>
        <dbReference type="ARBA" id="ARBA00007025"/>
    </source>
</evidence>
<evidence type="ECO:0000313" key="12">
    <source>
        <dbReference type="Proteomes" id="UP001492380"/>
    </source>
</evidence>
<keyword evidence="6" id="KW-0479">Metal-binding</keyword>
<dbReference type="Proteomes" id="UP001492380">
    <property type="component" value="Unassembled WGS sequence"/>
</dbReference>
<dbReference type="Gene3D" id="3.40.50.10810">
    <property type="entry name" value="Tandem AAA-ATPase domain"/>
    <property type="match status" value="1"/>
</dbReference>
<feature type="compositionally biased region" description="Low complexity" evidence="7">
    <location>
        <begin position="231"/>
        <end position="244"/>
    </location>
</feature>
<keyword evidence="5" id="KW-0067">ATP-binding</keyword>
<dbReference type="SUPFAM" id="SSF52540">
    <property type="entry name" value="P-loop containing nucleoside triphosphate hydrolases"/>
    <property type="match status" value="2"/>
</dbReference>
<dbReference type="InterPro" id="IPR049730">
    <property type="entry name" value="SNF2/RAD54-like_C"/>
</dbReference>
<dbReference type="Pfam" id="PF13920">
    <property type="entry name" value="zf-C3HC4_3"/>
    <property type="match status" value="1"/>
</dbReference>
<evidence type="ECO:0000259" key="8">
    <source>
        <dbReference type="PROSITE" id="PS50089"/>
    </source>
</evidence>
<evidence type="ECO:0000259" key="10">
    <source>
        <dbReference type="PROSITE" id="PS51194"/>
    </source>
</evidence>
<keyword evidence="6" id="KW-0862">Zinc</keyword>
<feature type="domain" description="Helicase ATP-binding" evidence="9">
    <location>
        <begin position="469"/>
        <end position="658"/>
    </location>
</feature>
<feature type="compositionally biased region" description="Polar residues" evidence="7">
    <location>
        <begin position="140"/>
        <end position="167"/>
    </location>
</feature>
<comment type="caution">
    <text evidence="11">The sequence shown here is derived from an EMBL/GenBank/DDBJ whole genome shotgun (WGS) entry which is preliminary data.</text>
</comment>
<dbReference type="SMART" id="SM00184">
    <property type="entry name" value="RING"/>
    <property type="match status" value="1"/>
</dbReference>
<dbReference type="CDD" id="cd18793">
    <property type="entry name" value="SF2_C_SNF"/>
    <property type="match status" value="1"/>
</dbReference>
<accession>A0ABR1YGL6</accession>
<evidence type="ECO:0000256" key="2">
    <source>
        <dbReference type="ARBA" id="ARBA00022741"/>
    </source>
</evidence>
<dbReference type="InterPro" id="IPR013083">
    <property type="entry name" value="Znf_RING/FYVE/PHD"/>
</dbReference>
<feature type="region of interest" description="Disordered" evidence="7">
    <location>
        <begin position="55"/>
        <end position="96"/>
    </location>
</feature>
<evidence type="ECO:0000256" key="5">
    <source>
        <dbReference type="ARBA" id="ARBA00022840"/>
    </source>
</evidence>
<feature type="region of interest" description="Disordered" evidence="7">
    <location>
        <begin position="114"/>
        <end position="244"/>
    </location>
</feature>
<feature type="region of interest" description="Disordered" evidence="7">
    <location>
        <begin position="291"/>
        <end position="328"/>
    </location>
</feature>
<evidence type="ECO:0000256" key="6">
    <source>
        <dbReference type="PROSITE-ProRule" id="PRU00175"/>
    </source>
</evidence>
<dbReference type="InterPro" id="IPR014001">
    <property type="entry name" value="Helicase_ATP-bd"/>
</dbReference>
<gene>
    <name evidence="11" type="ORF">HDK90DRAFT_468491</name>
</gene>
<dbReference type="PANTHER" id="PTHR45626">
    <property type="entry name" value="TRANSCRIPTION TERMINATION FACTOR 2-RELATED"/>
    <property type="match status" value="1"/>
</dbReference>
<keyword evidence="6" id="KW-0863">Zinc-finger</keyword>
<feature type="compositionally biased region" description="Polar residues" evidence="7">
    <location>
        <begin position="200"/>
        <end position="220"/>
    </location>
</feature>
<evidence type="ECO:0000256" key="7">
    <source>
        <dbReference type="SAM" id="MobiDB-lite"/>
    </source>
</evidence>
<feature type="compositionally biased region" description="Polar residues" evidence="7">
    <location>
        <begin position="308"/>
        <end position="319"/>
    </location>
</feature>
<dbReference type="PROSITE" id="PS50089">
    <property type="entry name" value="ZF_RING_2"/>
    <property type="match status" value="1"/>
</dbReference>
<organism evidence="11 12">
    <name type="scientific">Phyllosticta capitalensis</name>
    <dbReference type="NCBI Taxonomy" id="121624"/>
    <lineage>
        <taxon>Eukaryota</taxon>
        <taxon>Fungi</taxon>
        <taxon>Dikarya</taxon>
        <taxon>Ascomycota</taxon>
        <taxon>Pezizomycotina</taxon>
        <taxon>Dothideomycetes</taxon>
        <taxon>Dothideomycetes incertae sedis</taxon>
        <taxon>Botryosphaeriales</taxon>
        <taxon>Phyllostictaceae</taxon>
        <taxon>Phyllosticta</taxon>
    </lineage>
</organism>
<dbReference type="InterPro" id="IPR038718">
    <property type="entry name" value="SNF2-like_sf"/>
</dbReference>
<dbReference type="InterPro" id="IPR050628">
    <property type="entry name" value="SNF2_RAD54_helicase_TF"/>
</dbReference>
<feature type="region of interest" description="Disordered" evidence="7">
    <location>
        <begin position="883"/>
        <end position="939"/>
    </location>
</feature>
<dbReference type="PROSITE" id="PS51192">
    <property type="entry name" value="HELICASE_ATP_BIND_1"/>
    <property type="match status" value="1"/>
</dbReference>
<dbReference type="SUPFAM" id="SSF57850">
    <property type="entry name" value="RING/U-box"/>
    <property type="match status" value="1"/>
</dbReference>
<comment type="similarity">
    <text evidence="1">Belongs to the SNF2/RAD54 helicase family.</text>
</comment>
<dbReference type="Gene3D" id="3.40.50.300">
    <property type="entry name" value="P-loop containing nucleotide triphosphate hydrolases"/>
    <property type="match status" value="2"/>
</dbReference>
<feature type="domain" description="RING-type" evidence="8">
    <location>
        <begin position="814"/>
        <end position="861"/>
    </location>
</feature>
<keyword evidence="3" id="KW-0378">Hydrolase</keyword>
<keyword evidence="2" id="KW-0547">Nucleotide-binding</keyword>
<dbReference type="InterPro" id="IPR027417">
    <property type="entry name" value="P-loop_NTPase"/>
</dbReference>
<keyword evidence="4" id="KW-0347">Helicase</keyword>
<feature type="compositionally biased region" description="Polar residues" evidence="7">
    <location>
        <begin position="71"/>
        <end position="90"/>
    </location>
</feature>
<dbReference type="CDD" id="cd18008">
    <property type="entry name" value="DEXDc_SHPRH-like"/>
    <property type="match status" value="1"/>
</dbReference>
<dbReference type="SMART" id="SM00490">
    <property type="entry name" value="HELICc"/>
    <property type="match status" value="1"/>
</dbReference>
<feature type="compositionally biased region" description="Acidic residues" evidence="7">
    <location>
        <begin position="897"/>
        <end position="914"/>
    </location>
</feature>
<evidence type="ECO:0000259" key="9">
    <source>
        <dbReference type="PROSITE" id="PS51192"/>
    </source>
</evidence>
<reference evidence="11 12" key="1">
    <citation type="submission" date="2024-04" db="EMBL/GenBank/DDBJ databases">
        <title>Phyllosticta paracitricarpa is synonymous to the EU quarantine fungus P. citricarpa based on phylogenomic analyses.</title>
        <authorList>
            <consortium name="Lawrence Berkeley National Laboratory"/>
            <person name="Van Ingen-Buijs V.A."/>
            <person name="Van Westerhoven A.C."/>
            <person name="Haridas S."/>
            <person name="Skiadas P."/>
            <person name="Martin F."/>
            <person name="Groenewald J.Z."/>
            <person name="Crous P.W."/>
            <person name="Seidl M.F."/>
        </authorList>
    </citation>
    <scope>NUCLEOTIDE SEQUENCE [LARGE SCALE GENOMIC DNA]</scope>
    <source>
        <strain evidence="11 12">CBS 123374</strain>
    </source>
</reference>